<dbReference type="GeneID" id="36584038"/>
<dbReference type="PANTHER" id="PTHR43157:SF22">
    <property type="entry name" value="SHORT-CHAIN DEHYDROGENASE_REDUCTASE PHMF"/>
    <property type="match status" value="1"/>
</dbReference>
<accession>A0A2J6SP05</accession>
<proteinExistence type="predicted"/>
<dbReference type="InParanoid" id="A0A2J6SP05"/>
<dbReference type="GO" id="GO:0016491">
    <property type="term" value="F:oxidoreductase activity"/>
    <property type="evidence" value="ECO:0007669"/>
    <property type="project" value="UniProtKB-KW"/>
</dbReference>
<name>A0A2J6SP05_9HELO</name>
<keyword evidence="3" id="KW-1185">Reference proteome</keyword>
<dbReference type="STRING" id="1095630.A0A2J6SP05"/>
<dbReference type="SUPFAM" id="SSF51735">
    <property type="entry name" value="NAD(P)-binding Rossmann-fold domains"/>
    <property type="match status" value="1"/>
</dbReference>
<evidence type="ECO:0000256" key="1">
    <source>
        <dbReference type="ARBA" id="ARBA00023002"/>
    </source>
</evidence>
<evidence type="ECO:0000313" key="2">
    <source>
        <dbReference type="EMBL" id="PMD52511.1"/>
    </source>
</evidence>
<evidence type="ECO:0008006" key="4">
    <source>
        <dbReference type="Google" id="ProtNLM"/>
    </source>
</evidence>
<dbReference type="RefSeq" id="XP_024729415.1">
    <property type="nucleotide sequence ID" value="XM_024875959.1"/>
</dbReference>
<dbReference type="OrthoDB" id="542013at2759"/>
<dbReference type="Proteomes" id="UP000235371">
    <property type="component" value="Unassembled WGS sequence"/>
</dbReference>
<dbReference type="PANTHER" id="PTHR43157">
    <property type="entry name" value="PHOSPHATIDYLINOSITOL-GLYCAN BIOSYNTHESIS CLASS F PROTEIN-RELATED"/>
    <property type="match status" value="1"/>
</dbReference>
<sequence length="220" mass="23781">IVVTGANSGLGFEAALKLHQLNCSLLIRCVCDISKGEAAMEEIVERVVQGKDGEGRGRIEVWKCGLGDHDRLLGFAKKVNGVMLNVVFLVSPTNTDAIPGKSSGGHELVMNPGEKSKAGNLLRTYNDPVSFNPRTQYQTSKLFVMHAWYADACRDKEVRGGKPEVLALAVCPGDAKSNLSWSHQGVGAEVFKWVLASMFLRTTEQRARTLVSGLLLGEGP</sequence>
<gene>
    <name evidence="2" type="ORF">K444DRAFT_543348</name>
</gene>
<keyword evidence="1" id="KW-0560">Oxidoreductase</keyword>
<protein>
    <recommendedName>
        <fullName evidence="4">NAD(P)-binding protein</fullName>
    </recommendedName>
</protein>
<reference evidence="2 3" key="1">
    <citation type="submission" date="2016-04" db="EMBL/GenBank/DDBJ databases">
        <title>A degradative enzymes factory behind the ericoid mycorrhizal symbiosis.</title>
        <authorList>
            <consortium name="DOE Joint Genome Institute"/>
            <person name="Martino E."/>
            <person name="Morin E."/>
            <person name="Grelet G."/>
            <person name="Kuo A."/>
            <person name="Kohler A."/>
            <person name="Daghino S."/>
            <person name="Barry K."/>
            <person name="Choi C."/>
            <person name="Cichocki N."/>
            <person name="Clum A."/>
            <person name="Copeland A."/>
            <person name="Hainaut M."/>
            <person name="Haridas S."/>
            <person name="Labutti K."/>
            <person name="Lindquist E."/>
            <person name="Lipzen A."/>
            <person name="Khouja H.-R."/>
            <person name="Murat C."/>
            <person name="Ohm R."/>
            <person name="Olson A."/>
            <person name="Spatafora J."/>
            <person name="Veneault-Fourrey C."/>
            <person name="Henrissat B."/>
            <person name="Grigoriev I."/>
            <person name="Martin F."/>
            <person name="Perotto S."/>
        </authorList>
    </citation>
    <scope>NUCLEOTIDE SEQUENCE [LARGE SCALE GENOMIC DNA]</scope>
    <source>
        <strain evidence="2 3">E</strain>
    </source>
</reference>
<dbReference type="InterPro" id="IPR036291">
    <property type="entry name" value="NAD(P)-bd_dom_sf"/>
</dbReference>
<organism evidence="2 3">
    <name type="scientific">Hyaloscypha bicolor E</name>
    <dbReference type="NCBI Taxonomy" id="1095630"/>
    <lineage>
        <taxon>Eukaryota</taxon>
        <taxon>Fungi</taxon>
        <taxon>Dikarya</taxon>
        <taxon>Ascomycota</taxon>
        <taxon>Pezizomycotina</taxon>
        <taxon>Leotiomycetes</taxon>
        <taxon>Helotiales</taxon>
        <taxon>Hyaloscyphaceae</taxon>
        <taxon>Hyaloscypha</taxon>
        <taxon>Hyaloscypha bicolor</taxon>
    </lineage>
</organism>
<dbReference type="Gene3D" id="3.40.50.720">
    <property type="entry name" value="NAD(P)-binding Rossmann-like Domain"/>
    <property type="match status" value="1"/>
</dbReference>
<feature type="non-terminal residue" evidence="2">
    <location>
        <position position="1"/>
    </location>
</feature>
<dbReference type="AlphaFoldDB" id="A0A2J6SP05"/>
<evidence type="ECO:0000313" key="3">
    <source>
        <dbReference type="Proteomes" id="UP000235371"/>
    </source>
</evidence>
<dbReference type="EMBL" id="KZ613903">
    <property type="protein sequence ID" value="PMD52511.1"/>
    <property type="molecule type" value="Genomic_DNA"/>
</dbReference>